<evidence type="ECO:0000313" key="2">
    <source>
        <dbReference type="EMBL" id="MFC5722739.1"/>
    </source>
</evidence>
<evidence type="ECO:0000256" key="1">
    <source>
        <dbReference type="SAM" id="MobiDB-lite"/>
    </source>
</evidence>
<gene>
    <name evidence="2" type="ORF">ACFP1Z_21455</name>
</gene>
<dbReference type="EMBL" id="JBHSPB010000013">
    <property type="protein sequence ID" value="MFC5722739.1"/>
    <property type="molecule type" value="Genomic_DNA"/>
</dbReference>
<sequence>MERGSPREVKVVHPSDAEKQVSDLSSRLLDMTQLRGEVTQGGPAVSTGDDGKGRYSVHHYWSIWKLSPSELEQGFQRLREELPKQGIRVTHYGPANSEARQLEINAEDEKTHSSVSVELLLRSLRPQDSPGASKEDLISFSVVSPVYRVPEGVDLNSF</sequence>
<proteinExistence type="predicted"/>
<dbReference type="RefSeq" id="WP_390318412.1">
    <property type="nucleotide sequence ID" value="NZ_JBHSPB010000013.1"/>
</dbReference>
<dbReference type="Proteomes" id="UP001596083">
    <property type="component" value="Unassembled WGS sequence"/>
</dbReference>
<accession>A0ABW0Z6R8</accession>
<feature type="region of interest" description="Disordered" evidence="1">
    <location>
        <begin position="1"/>
        <end position="23"/>
    </location>
</feature>
<name>A0ABW0Z6R8_9ACTN</name>
<feature type="compositionally biased region" description="Basic and acidic residues" evidence="1">
    <location>
        <begin position="1"/>
        <end position="21"/>
    </location>
</feature>
<organism evidence="2 3">
    <name type="scientific">Streptomyces gamaensis</name>
    <dbReference type="NCBI Taxonomy" id="1763542"/>
    <lineage>
        <taxon>Bacteria</taxon>
        <taxon>Bacillati</taxon>
        <taxon>Actinomycetota</taxon>
        <taxon>Actinomycetes</taxon>
        <taxon>Kitasatosporales</taxon>
        <taxon>Streptomycetaceae</taxon>
        <taxon>Streptomyces</taxon>
    </lineage>
</organism>
<keyword evidence="3" id="KW-1185">Reference proteome</keyword>
<comment type="caution">
    <text evidence="2">The sequence shown here is derived from an EMBL/GenBank/DDBJ whole genome shotgun (WGS) entry which is preliminary data.</text>
</comment>
<reference evidence="3" key="1">
    <citation type="journal article" date="2019" name="Int. J. Syst. Evol. Microbiol.">
        <title>The Global Catalogue of Microorganisms (GCM) 10K type strain sequencing project: providing services to taxonomists for standard genome sequencing and annotation.</title>
        <authorList>
            <consortium name="The Broad Institute Genomics Platform"/>
            <consortium name="The Broad Institute Genome Sequencing Center for Infectious Disease"/>
            <person name="Wu L."/>
            <person name="Ma J."/>
        </authorList>
    </citation>
    <scope>NUCLEOTIDE SEQUENCE [LARGE SCALE GENOMIC DNA]</scope>
    <source>
        <strain evidence="3">CGMCC 4.7304</strain>
    </source>
</reference>
<protein>
    <submittedName>
        <fullName evidence="2">Uncharacterized protein</fullName>
    </submittedName>
</protein>
<evidence type="ECO:0000313" key="3">
    <source>
        <dbReference type="Proteomes" id="UP001596083"/>
    </source>
</evidence>